<organism evidence="7">
    <name type="scientific">Amphimedon queenslandica</name>
    <name type="common">Sponge</name>
    <dbReference type="NCBI Taxonomy" id="400682"/>
    <lineage>
        <taxon>Eukaryota</taxon>
        <taxon>Metazoa</taxon>
        <taxon>Porifera</taxon>
        <taxon>Demospongiae</taxon>
        <taxon>Heteroscleromorpha</taxon>
        <taxon>Haplosclerida</taxon>
        <taxon>Niphatidae</taxon>
        <taxon>Amphimedon</taxon>
    </lineage>
</organism>
<evidence type="ECO:0000256" key="4">
    <source>
        <dbReference type="ARBA" id="ARBA00022989"/>
    </source>
</evidence>
<accession>A0A1X7VV26</accession>
<keyword evidence="5 6" id="KW-0472">Membrane</keyword>
<dbReference type="InterPro" id="IPR007593">
    <property type="entry name" value="CD225/Dispanin_fam"/>
</dbReference>
<dbReference type="InParanoid" id="A0A1X7VV26"/>
<evidence type="ECO:0008006" key="8">
    <source>
        <dbReference type="Google" id="ProtNLM"/>
    </source>
</evidence>
<evidence type="ECO:0000256" key="2">
    <source>
        <dbReference type="ARBA" id="ARBA00006843"/>
    </source>
</evidence>
<proteinExistence type="inferred from homology"/>
<dbReference type="GO" id="GO:0016020">
    <property type="term" value="C:membrane"/>
    <property type="evidence" value="ECO:0007669"/>
    <property type="project" value="UniProtKB-SubCell"/>
</dbReference>
<reference evidence="7" key="1">
    <citation type="submission" date="2017-05" db="UniProtKB">
        <authorList>
            <consortium name="EnsemblMetazoa"/>
        </authorList>
    </citation>
    <scope>IDENTIFICATION</scope>
</reference>
<keyword evidence="3 6" id="KW-0812">Transmembrane</keyword>
<evidence type="ECO:0000256" key="6">
    <source>
        <dbReference type="SAM" id="Phobius"/>
    </source>
</evidence>
<comment type="subcellular location">
    <subcellularLocation>
        <location evidence="1">Membrane</location>
    </subcellularLocation>
</comment>
<dbReference type="OrthoDB" id="26740at2759"/>
<comment type="similarity">
    <text evidence="2">Belongs to the CD225/Dispanin family.</text>
</comment>
<dbReference type="Pfam" id="PF04505">
    <property type="entry name" value="CD225"/>
    <property type="match status" value="1"/>
</dbReference>
<feature type="transmembrane region" description="Helical" evidence="6">
    <location>
        <begin position="99"/>
        <end position="123"/>
    </location>
</feature>
<evidence type="ECO:0000256" key="5">
    <source>
        <dbReference type="ARBA" id="ARBA00023136"/>
    </source>
</evidence>
<keyword evidence="4 6" id="KW-1133">Transmembrane helix</keyword>
<sequence>MEDQKVLIPPEAPPVYSVNPAVRIVSSQPLAQEYHTNPAATHYPSDNFFTLSVFLAFFWCIFGSCGLCCVIPAIVYAVHAREAEMRGDMVAMRSKRQAALALNIIGSIVGLITLGLTIAWYVMSYRYEVHHAEDGTPTPTTY</sequence>
<evidence type="ECO:0000313" key="7">
    <source>
        <dbReference type="EnsemblMetazoa" id="Aqu2.1.43253_001"/>
    </source>
</evidence>
<dbReference type="EnsemblMetazoa" id="Aqu2.1.43253_001">
    <property type="protein sequence ID" value="Aqu2.1.43253_001"/>
    <property type="gene ID" value="Aqu2.1.43253"/>
</dbReference>
<name>A0A1X7VV26_AMPQE</name>
<dbReference type="AlphaFoldDB" id="A0A1X7VV26"/>
<feature type="transmembrane region" description="Helical" evidence="6">
    <location>
        <begin position="53"/>
        <end position="78"/>
    </location>
</feature>
<evidence type="ECO:0000256" key="1">
    <source>
        <dbReference type="ARBA" id="ARBA00004370"/>
    </source>
</evidence>
<protein>
    <recommendedName>
        <fullName evidence="8">DUF4190 domain-containing protein</fullName>
    </recommendedName>
</protein>
<evidence type="ECO:0000256" key="3">
    <source>
        <dbReference type="ARBA" id="ARBA00022692"/>
    </source>
</evidence>